<keyword evidence="2" id="KW-1185">Reference proteome</keyword>
<reference evidence="1" key="1">
    <citation type="submission" date="2022-11" db="EMBL/GenBank/DDBJ databases">
        <title>Centuries of genome instability and evolution in soft-shell clam transmissible cancer (bioRxiv).</title>
        <authorList>
            <person name="Hart S.F.M."/>
            <person name="Yonemitsu M.A."/>
            <person name="Giersch R.M."/>
            <person name="Beal B.F."/>
            <person name="Arriagada G."/>
            <person name="Davis B.W."/>
            <person name="Ostrander E.A."/>
            <person name="Goff S.P."/>
            <person name="Metzger M.J."/>
        </authorList>
    </citation>
    <scope>NUCLEOTIDE SEQUENCE</scope>
    <source>
        <strain evidence="1">MELC-2E11</strain>
        <tissue evidence="1">Siphon/mantle</tissue>
    </source>
</reference>
<gene>
    <name evidence="1" type="ORF">MAR_004506</name>
</gene>
<dbReference type="Proteomes" id="UP001164746">
    <property type="component" value="Chromosome 9"/>
</dbReference>
<name>A0ABY7EZZ1_MYAAR</name>
<dbReference type="EMBL" id="CP111020">
    <property type="protein sequence ID" value="WAR14401.1"/>
    <property type="molecule type" value="Genomic_DNA"/>
</dbReference>
<proteinExistence type="predicted"/>
<protein>
    <submittedName>
        <fullName evidence="1">Uncharacterized protein</fullName>
    </submittedName>
</protein>
<evidence type="ECO:0000313" key="2">
    <source>
        <dbReference type="Proteomes" id="UP001164746"/>
    </source>
</evidence>
<sequence length="502" mass="56034">MHLVGNERERTSGWFLEGSCPQNWTHILTTSTNGVVTYGSKSDLISAAMSGSDVRIQLGDNEFMSVQNLHTVGDNICGQALFHISKASWKTFQEKAYWWFLNVCSTGRFQMMRYYVGNHVLHSTDFGTSQINWFVRDSGPFVYKHTSGGTGLNGHLSDVITDVRHGADVRGVLESLGYTTKMDNVEISNTGNLVVGQAVWHVSQSLAPPNIEFKGNDYWWFSNFASDGGHYMSRWRIGEHTSVGATNENRQITYTDTCWQLAYQHDSAGNELQGSLNMLRSAVKRGNRVKLLIGNTSVVPEHVSVRGGHVNAMIISKVLKGKSNIKEFDSTGVWDWSMVTTTGTQTTLKLRVGEATETADSRVITATEVTWFIDTRPWRKVLAHDKFGTVTSGSKVALRDAVKLGARVRYIMRFDESDSIEVQEADNIFINGADIGATHVRSVSLEPTPGSTADRRFQNNPYWWFTIAATTGSVDMSRWTVGEHTNRGHSSQTANIEWFVNY</sequence>
<accession>A0ABY7EZZ1</accession>
<organism evidence="1 2">
    <name type="scientific">Mya arenaria</name>
    <name type="common">Soft-shell clam</name>
    <dbReference type="NCBI Taxonomy" id="6604"/>
    <lineage>
        <taxon>Eukaryota</taxon>
        <taxon>Metazoa</taxon>
        <taxon>Spiralia</taxon>
        <taxon>Lophotrochozoa</taxon>
        <taxon>Mollusca</taxon>
        <taxon>Bivalvia</taxon>
        <taxon>Autobranchia</taxon>
        <taxon>Heteroconchia</taxon>
        <taxon>Euheterodonta</taxon>
        <taxon>Imparidentia</taxon>
        <taxon>Neoheterodontei</taxon>
        <taxon>Myida</taxon>
        <taxon>Myoidea</taxon>
        <taxon>Myidae</taxon>
        <taxon>Mya</taxon>
    </lineage>
</organism>
<evidence type="ECO:0000313" key="1">
    <source>
        <dbReference type="EMBL" id="WAR14401.1"/>
    </source>
</evidence>